<organism evidence="2 3">
    <name type="scientific">Advenella kashmirensis</name>
    <dbReference type="NCBI Taxonomy" id="310575"/>
    <lineage>
        <taxon>Bacteria</taxon>
        <taxon>Pseudomonadati</taxon>
        <taxon>Pseudomonadota</taxon>
        <taxon>Betaproteobacteria</taxon>
        <taxon>Burkholderiales</taxon>
        <taxon>Alcaligenaceae</taxon>
    </lineage>
</organism>
<dbReference type="InterPro" id="IPR010982">
    <property type="entry name" value="Lambda_DNA-bd_dom_sf"/>
</dbReference>
<dbReference type="Proteomes" id="UP000264036">
    <property type="component" value="Unassembled WGS sequence"/>
</dbReference>
<dbReference type="PROSITE" id="PS50943">
    <property type="entry name" value="HTH_CROC1"/>
    <property type="match status" value="1"/>
</dbReference>
<dbReference type="Gene3D" id="1.10.260.40">
    <property type="entry name" value="lambda repressor-like DNA-binding domains"/>
    <property type="match status" value="1"/>
</dbReference>
<dbReference type="AlphaFoldDB" id="A0A356LIT2"/>
<gene>
    <name evidence="2" type="ORF">DD666_15945</name>
</gene>
<sequence length="127" mass="14289">MNEIKSELAKWVREAREFGNLTQDQLGEILGRTKSNISSMEKARHEPSYTQLLQIAKATGFSKPFPGMSGPVALANIISEYSEWPFKSISYEQYLLLSASDKREIESILGIKAEKKAPRKKLKAVKS</sequence>
<accession>A0A356LIT2</accession>
<dbReference type="GO" id="GO:0003677">
    <property type="term" value="F:DNA binding"/>
    <property type="evidence" value="ECO:0007669"/>
    <property type="project" value="InterPro"/>
</dbReference>
<dbReference type="SMART" id="SM00530">
    <property type="entry name" value="HTH_XRE"/>
    <property type="match status" value="1"/>
</dbReference>
<name>A0A356LIT2_9BURK</name>
<evidence type="ECO:0000313" key="3">
    <source>
        <dbReference type="Proteomes" id="UP000264036"/>
    </source>
</evidence>
<feature type="domain" description="HTH cro/C1-type" evidence="1">
    <location>
        <begin position="12"/>
        <end position="65"/>
    </location>
</feature>
<dbReference type="InterPro" id="IPR001387">
    <property type="entry name" value="Cro/C1-type_HTH"/>
</dbReference>
<reference evidence="2 3" key="1">
    <citation type="journal article" date="2018" name="Nat. Biotechnol.">
        <title>A standardized bacterial taxonomy based on genome phylogeny substantially revises the tree of life.</title>
        <authorList>
            <person name="Parks D.H."/>
            <person name="Chuvochina M."/>
            <person name="Waite D.W."/>
            <person name="Rinke C."/>
            <person name="Skarshewski A."/>
            <person name="Chaumeil P.A."/>
            <person name="Hugenholtz P."/>
        </authorList>
    </citation>
    <scope>NUCLEOTIDE SEQUENCE [LARGE SCALE GENOMIC DNA]</scope>
    <source>
        <strain evidence="2">UBA10707</strain>
    </source>
</reference>
<evidence type="ECO:0000313" key="2">
    <source>
        <dbReference type="EMBL" id="HBP30896.1"/>
    </source>
</evidence>
<dbReference type="CDD" id="cd00093">
    <property type="entry name" value="HTH_XRE"/>
    <property type="match status" value="1"/>
</dbReference>
<dbReference type="SUPFAM" id="SSF47413">
    <property type="entry name" value="lambda repressor-like DNA-binding domains"/>
    <property type="match status" value="1"/>
</dbReference>
<dbReference type="Pfam" id="PF13560">
    <property type="entry name" value="HTH_31"/>
    <property type="match status" value="1"/>
</dbReference>
<comment type="caution">
    <text evidence="2">The sequence shown here is derived from an EMBL/GenBank/DDBJ whole genome shotgun (WGS) entry which is preliminary data.</text>
</comment>
<dbReference type="EMBL" id="DOEK01000032">
    <property type="protein sequence ID" value="HBP30896.1"/>
    <property type="molecule type" value="Genomic_DNA"/>
</dbReference>
<proteinExistence type="predicted"/>
<evidence type="ECO:0000259" key="1">
    <source>
        <dbReference type="PROSITE" id="PS50943"/>
    </source>
</evidence>
<protein>
    <recommendedName>
        <fullName evidence="1">HTH cro/C1-type domain-containing protein</fullName>
    </recommendedName>
</protein>